<gene>
    <name evidence="1" type="ordered locus">Anacy_2180</name>
</gene>
<dbReference type="Proteomes" id="UP000010474">
    <property type="component" value="Chromosome"/>
</dbReference>
<dbReference type="KEGG" id="acy:Anacy_2180"/>
<dbReference type="HOGENOM" id="CLU_2448169_0_0_3"/>
<proteinExistence type="predicted"/>
<sequence>MTRKKQSKDTPVMKSGKKGYSLIDNKEMLSLHMTIDYLAHLLSEEWKGDKKKLIYKARETSWEFIDQQDDNKIEEQANEIINHLANPDE</sequence>
<reference evidence="2" key="1">
    <citation type="journal article" date="2013" name="Proc. Natl. Acad. Sci. U.S.A.">
        <title>Improving the coverage of the cyanobacterial phylum using diversity-driven genome sequencing.</title>
        <authorList>
            <person name="Shih P.M."/>
            <person name="Wu D."/>
            <person name="Latifi A."/>
            <person name="Axen S.D."/>
            <person name="Fewer D.P."/>
            <person name="Talla E."/>
            <person name="Calteau A."/>
            <person name="Cai F."/>
            <person name="Tandeau de Marsac N."/>
            <person name="Rippka R."/>
            <person name="Herdman M."/>
            <person name="Sivonen K."/>
            <person name="Coursin T."/>
            <person name="Laurent T."/>
            <person name="Goodwin L."/>
            <person name="Nolan M."/>
            <person name="Davenport K.W."/>
            <person name="Han C.S."/>
            <person name="Rubin E.M."/>
            <person name="Eisen J.A."/>
            <person name="Woyke T."/>
            <person name="Gugger M."/>
            <person name="Kerfeld C.A."/>
        </authorList>
    </citation>
    <scope>NUCLEOTIDE SEQUENCE [LARGE SCALE GENOMIC DNA]</scope>
    <source>
        <strain evidence="2">ATCC 27899 / PCC 7122</strain>
    </source>
</reference>
<organism evidence="1 2">
    <name type="scientific">Anabaena cylindrica (strain ATCC 27899 / PCC 7122)</name>
    <dbReference type="NCBI Taxonomy" id="272123"/>
    <lineage>
        <taxon>Bacteria</taxon>
        <taxon>Bacillati</taxon>
        <taxon>Cyanobacteriota</taxon>
        <taxon>Cyanophyceae</taxon>
        <taxon>Nostocales</taxon>
        <taxon>Nostocaceae</taxon>
        <taxon>Anabaena</taxon>
    </lineage>
</organism>
<evidence type="ECO:0000313" key="1">
    <source>
        <dbReference type="EMBL" id="AFZ57645.1"/>
    </source>
</evidence>
<dbReference type="STRING" id="272123.Anacy_2180"/>
<evidence type="ECO:0000313" key="2">
    <source>
        <dbReference type="Proteomes" id="UP000010474"/>
    </source>
</evidence>
<dbReference type="EMBL" id="CP003659">
    <property type="protein sequence ID" value="AFZ57645.1"/>
    <property type="molecule type" value="Genomic_DNA"/>
</dbReference>
<dbReference type="RefSeq" id="WP_015214282.1">
    <property type="nucleotide sequence ID" value="NC_019771.1"/>
</dbReference>
<dbReference type="AlphaFoldDB" id="K9ZH17"/>
<keyword evidence="2" id="KW-1185">Reference proteome</keyword>
<name>K9ZH17_ANACC</name>
<accession>K9ZH17</accession>
<dbReference type="PATRIC" id="fig|272123.3.peg.2383"/>
<protein>
    <submittedName>
        <fullName evidence="1">Uncharacterized protein</fullName>
    </submittedName>
</protein>